<dbReference type="EMBL" id="RSTW01000013">
    <property type="protein sequence ID" value="MIT45063.1"/>
    <property type="molecule type" value="Genomic_DNA"/>
</dbReference>
<gene>
    <name evidence="1" type="ORF">ATQ15_16235</name>
</gene>
<dbReference type="Proteomes" id="UP000885418">
    <property type="component" value="Unassembled WGS sequence"/>
</dbReference>
<name>A0A402SRP9_SALER</name>
<sequence length="184" mass="20644">MIDCAIQLDAYASAHNVTRMVDLASAPFARPSNTGKALSGAEAMKIIAEASADIRWYEAFFEGMVEVLPPSGVDLEVLPEAEARRLHDRYSDVAQFLTTHLRQLKIMFTMAECMPAWKPHAAMLRTHSKQLYRAFAAIRNVYEDTAKALSQEFEHKPVETSFEANETSIQEAIRISNQTFSLDC</sequence>
<proteinExistence type="predicted"/>
<reference evidence="1" key="1">
    <citation type="submission" date="2018-07" db="EMBL/GenBank/DDBJ databases">
        <authorList>
            <consortium name="GenomeTrakr network: Whole genome sequencing for foodborne pathogen traceback"/>
        </authorList>
    </citation>
    <scope>NUCLEOTIDE SEQUENCE [LARGE SCALE GENOMIC DNA]</scope>
    <source>
        <strain evidence="1">CFSAN034452</strain>
    </source>
</reference>
<protein>
    <submittedName>
        <fullName evidence="1">Uncharacterized protein</fullName>
    </submittedName>
</protein>
<dbReference type="AlphaFoldDB" id="A0A402SRP9"/>
<comment type="caution">
    <text evidence="1">The sequence shown here is derived from an EMBL/GenBank/DDBJ whole genome shotgun (WGS) entry which is preliminary data.</text>
</comment>
<organism evidence="1">
    <name type="scientific">Salmonella enterica</name>
    <name type="common">Salmonella choleraesuis</name>
    <dbReference type="NCBI Taxonomy" id="28901"/>
    <lineage>
        <taxon>Bacteria</taxon>
        <taxon>Pseudomonadati</taxon>
        <taxon>Pseudomonadota</taxon>
        <taxon>Gammaproteobacteria</taxon>
        <taxon>Enterobacterales</taxon>
        <taxon>Enterobacteriaceae</taxon>
        <taxon>Salmonella</taxon>
    </lineage>
</organism>
<accession>A0A402SRP9</accession>
<evidence type="ECO:0000313" key="1">
    <source>
        <dbReference type="EMBL" id="MIT45063.1"/>
    </source>
</evidence>